<dbReference type="InterPro" id="IPR036396">
    <property type="entry name" value="Cyt_P450_sf"/>
</dbReference>
<dbReference type="CDD" id="cd11035">
    <property type="entry name" value="P450cam-like"/>
    <property type="match status" value="1"/>
</dbReference>
<dbReference type="AlphaFoldDB" id="A0AAV3TXB5"/>
<evidence type="ECO:0000313" key="4">
    <source>
        <dbReference type="Proteomes" id="UP001409585"/>
    </source>
</evidence>
<protein>
    <submittedName>
        <fullName evidence="3">Cytochrome P450</fullName>
    </submittedName>
</protein>
<comment type="caution">
    <text evidence="3">The sequence shown here is derived from an EMBL/GenBank/DDBJ whole genome shotgun (WGS) entry which is preliminary data.</text>
</comment>
<evidence type="ECO:0000256" key="2">
    <source>
        <dbReference type="RuleBase" id="RU000461"/>
    </source>
</evidence>
<dbReference type="InterPro" id="IPR002397">
    <property type="entry name" value="Cyt_P450_B"/>
</dbReference>
<keyword evidence="2" id="KW-0479">Metal-binding</keyword>
<dbReference type="PANTHER" id="PTHR46696">
    <property type="entry name" value="P450, PUTATIVE (EUROFUNG)-RELATED"/>
    <property type="match status" value="1"/>
</dbReference>
<dbReference type="GO" id="GO:0004497">
    <property type="term" value="F:monooxygenase activity"/>
    <property type="evidence" value="ECO:0007669"/>
    <property type="project" value="UniProtKB-KW"/>
</dbReference>
<evidence type="ECO:0000313" key="3">
    <source>
        <dbReference type="EMBL" id="GAA4931444.1"/>
    </source>
</evidence>
<dbReference type="PRINTS" id="PR00385">
    <property type="entry name" value="P450"/>
</dbReference>
<dbReference type="PROSITE" id="PS00086">
    <property type="entry name" value="CYTOCHROME_P450"/>
    <property type="match status" value="1"/>
</dbReference>
<keyword evidence="2" id="KW-0560">Oxidoreductase</keyword>
<dbReference type="GO" id="GO:0005506">
    <property type="term" value="F:iron ion binding"/>
    <property type="evidence" value="ECO:0007669"/>
    <property type="project" value="InterPro"/>
</dbReference>
<organism evidence="3 4">
    <name type="scientific">Halioxenophilus aromaticivorans</name>
    <dbReference type="NCBI Taxonomy" id="1306992"/>
    <lineage>
        <taxon>Bacteria</taxon>
        <taxon>Pseudomonadati</taxon>
        <taxon>Pseudomonadota</taxon>
        <taxon>Gammaproteobacteria</taxon>
        <taxon>Alteromonadales</taxon>
        <taxon>Alteromonadaceae</taxon>
        <taxon>Halioxenophilus</taxon>
    </lineage>
</organism>
<dbReference type="GO" id="GO:0016705">
    <property type="term" value="F:oxidoreductase activity, acting on paired donors, with incorporation or reduction of molecular oxygen"/>
    <property type="evidence" value="ECO:0007669"/>
    <property type="project" value="InterPro"/>
</dbReference>
<sequence>MTVQAALNPRGEKPAHVPDELVIDFDIYNPPGLEMGFHEAWKALHAEGLGDILWTPCNGGHWLTARASVMSEVLSQYETFSSKVIIVPKTRGEEYGILPTHLSPPEHRPYRALLNTGLSPKRIRALTPAIHRIIHQLVEDVRLKGQCNFMEEVAVPFPTSIVMMILGLPIEDGPYLKTYADHIMRPDGTVSITEAYGKLKEYLKPYMDARKENPTDDMISGLVNGTIEGESLSENDAYELCLEVVIAGLDTVVNFLSFIMYYLANHPEERKRLVGDPSLIPAAADEFVRRFGLVVVGRHVEHDTVFNGVEMKSGEMVINATFLPALDERVNPGPMDIDFDRSSVAHITFGAGPHRCAGAPLARVEVIAALNAWLSRIPDFTVTSGTKPTFKAGTVGSMEDLHLSWDPFTTTSMPIPE</sequence>
<keyword evidence="2" id="KW-0408">Iron</keyword>
<comment type="similarity">
    <text evidence="1 2">Belongs to the cytochrome P450 family.</text>
</comment>
<evidence type="ECO:0000256" key="1">
    <source>
        <dbReference type="ARBA" id="ARBA00010617"/>
    </source>
</evidence>
<dbReference type="PANTHER" id="PTHR46696:SF6">
    <property type="entry name" value="P450, PUTATIVE (EUROFUNG)-RELATED"/>
    <property type="match status" value="1"/>
</dbReference>
<gene>
    <name evidence="3" type="ORF">GCM10025791_04480</name>
</gene>
<accession>A0AAV3TXB5</accession>
<name>A0AAV3TXB5_9ALTE</name>
<dbReference type="Pfam" id="PF00067">
    <property type="entry name" value="p450"/>
    <property type="match status" value="2"/>
</dbReference>
<reference evidence="4" key="1">
    <citation type="journal article" date="2019" name="Int. J. Syst. Evol. Microbiol.">
        <title>The Global Catalogue of Microorganisms (GCM) 10K type strain sequencing project: providing services to taxonomists for standard genome sequencing and annotation.</title>
        <authorList>
            <consortium name="The Broad Institute Genomics Platform"/>
            <consortium name="The Broad Institute Genome Sequencing Center for Infectious Disease"/>
            <person name="Wu L."/>
            <person name="Ma J."/>
        </authorList>
    </citation>
    <scope>NUCLEOTIDE SEQUENCE [LARGE SCALE GENOMIC DNA]</scope>
    <source>
        <strain evidence="4">JCM 19134</strain>
    </source>
</reference>
<dbReference type="PRINTS" id="PR00359">
    <property type="entry name" value="BP450"/>
</dbReference>
<dbReference type="GO" id="GO:0020037">
    <property type="term" value="F:heme binding"/>
    <property type="evidence" value="ECO:0007669"/>
    <property type="project" value="InterPro"/>
</dbReference>
<dbReference type="Proteomes" id="UP001409585">
    <property type="component" value="Unassembled WGS sequence"/>
</dbReference>
<proteinExistence type="inferred from homology"/>
<dbReference type="InterPro" id="IPR017972">
    <property type="entry name" value="Cyt_P450_CS"/>
</dbReference>
<keyword evidence="4" id="KW-1185">Reference proteome</keyword>
<keyword evidence="2" id="KW-0503">Monooxygenase</keyword>
<keyword evidence="2" id="KW-0349">Heme</keyword>
<dbReference type="InterPro" id="IPR001128">
    <property type="entry name" value="Cyt_P450"/>
</dbReference>
<dbReference type="Gene3D" id="1.10.630.10">
    <property type="entry name" value="Cytochrome P450"/>
    <property type="match status" value="1"/>
</dbReference>
<dbReference type="SUPFAM" id="SSF48264">
    <property type="entry name" value="Cytochrome P450"/>
    <property type="match status" value="1"/>
</dbReference>
<dbReference type="EMBL" id="BAABLX010000004">
    <property type="protein sequence ID" value="GAA4931444.1"/>
    <property type="molecule type" value="Genomic_DNA"/>
</dbReference>
<dbReference type="RefSeq" id="WP_345416398.1">
    <property type="nucleotide sequence ID" value="NZ_AP031496.1"/>
</dbReference>